<keyword evidence="2 11" id="KW-0285">Flavoprotein</keyword>
<evidence type="ECO:0000256" key="10">
    <source>
        <dbReference type="PIRSR" id="PIRSR000350-4"/>
    </source>
</evidence>
<reference evidence="14 15" key="1">
    <citation type="submission" date="2019-03" db="EMBL/GenBank/DDBJ databases">
        <title>Genomic Encyclopedia of Type Strains, Phase IV (KMG-IV): sequencing the most valuable type-strain genomes for metagenomic binning, comparative biology and taxonomic classification.</title>
        <authorList>
            <person name="Goeker M."/>
        </authorList>
    </citation>
    <scope>NUCLEOTIDE SEQUENCE [LARGE SCALE GENOMIC DNA]</scope>
    <source>
        <strain evidence="14 15">DSM 16380</strain>
    </source>
</reference>
<feature type="binding site" evidence="9">
    <location>
        <begin position="164"/>
        <end position="171"/>
    </location>
    <ligand>
        <name>NAD(+)</name>
        <dbReference type="ChEBI" id="CHEBI:57540"/>
    </ligand>
</feature>
<evidence type="ECO:0000313" key="14">
    <source>
        <dbReference type="EMBL" id="TCP18044.1"/>
    </source>
</evidence>
<comment type="similarity">
    <text evidence="1 11">Belongs to the class-I pyridine nucleotide-disulfide oxidoreductase family.</text>
</comment>
<keyword evidence="4" id="KW-0521">NADP</keyword>
<evidence type="ECO:0000256" key="8">
    <source>
        <dbReference type="PIRSR" id="PIRSR000350-2"/>
    </source>
</evidence>
<dbReference type="InterPro" id="IPR001100">
    <property type="entry name" value="Pyr_nuc-diS_OxRdtase"/>
</dbReference>
<dbReference type="PANTHER" id="PTHR43014">
    <property type="entry name" value="MERCURIC REDUCTASE"/>
    <property type="match status" value="1"/>
</dbReference>
<evidence type="ECO:0000256" key="5">
    <source>
        <dbReference type="ARBA" id="ARBA00023002"/>
    </source>
</evidence>
<evidence type="ECO:0000256" key="4">
    <source>
        <dbReference type="ARBA" id="ARBA00022857"/>
    </source>
</evidence>
<dbReference type="PROSITE" id="PS00076">
    <property type="entry name" value="PYRIDINE_REDOX_1"/>
    <property type="match status" value="1"/>
</dbReference>
<evidence type="ECO:0000256" key="7">
    <source>
        <dbReference type="ARBA" id="ARBA00023284"/>
    </source>
</evidence>
<gene>
    <name evidence="14" type="ORF">EV693_1038</name>
</gene>
<feature type="binding site" evidence="9">
    <location>
        <position position="52"/>
    </location>
    <ligand>
        <name>FAD</name>
        <dbReference type="ChEBI" id="CHEBI:57692"/>
    </ligand>
</feature>
<feature type="binding site" evidence="9">
    <location>
        <position position="187"/>
    </location>
    <ligand>
        <name>NAD(+)</name>
        <dbReference type="ChEBI" id="CHEBI:57540"/>
    </ligand>
</feature>
<dbReference type="InterPro" id="IPR023753">
    <property type="entry name" value="FAD/NAD-binding_dom"/>
</dbReference>
<dbReference type="InterPro" id="IPR012999">
    <property type="entry name" value="Pyr_OxRdtase_I_AS"/>
</dbReference>
<dbReference type="InterPro" id="IPR036188">
    <property type="entry name" value="FAD/NAD-bd_sf"/>
</dbReference>
<keyword evidence="9" id="KW-0520">NAD</keyword>
<evidence type="ECO:0000256" key="11">
    <source>
        <dbReference type="RuleBase" id="RU003691"/>
    </source>
</evidence>
<keyword evidence="9" id="KW-0547">Nucleotide-binding</keyword>
<feature type="active site" description="Proton acceptor" evidence="8">
    <location>
        <position position="424"/>
    </location>
</feature>
<dbReference type="PRINTS" id="PR00411">
    <property type="entry name" value="PNDRDTASEI"/>
</dbReference>
<keyword evidence="15" id="KW-1185">Reference proteome</keyword>
<dbReference type="EMBL" id="SLXJ01000003">
    <property type="protein sequence ID" value="TCP18044.1"/>
    <property type="molecule type" value="Genomic_DNA"/>
</dbReference>
<keyword evidence="7 11" id="KW-0676">Redox-active center</keyword>
<comment type="caution">
    <text evidence="14">The sequence shown here is derived from an EMBL/GenBank/DDBJ whole genome shotgun (WGS) entry which is preliminary data.</text>
</comment>
<dbReference type="Gene3D" id="3.30.390.30">
    <property type="match status" value="1"/>
</dbReference>
<dbReference type="InterPro" id="IPR016156">
    <property type="entry name" value="FAD/NAD-linked_Rdtase_dimer_sf"/>
</dbReference>
<sequence length="438" mass="48057">MKQTKNLIIGFGKAGKTLAATFDKHGESTILVEESAQMYGGTCINVGCIPSKKLLFAGKKHDFASAMAQKTALISALRQANFKKVDDLANVEVINATASFVNDHTVELSTGEQITAERIFINTGAVSIMPKIAGIDGKRIYNSTQMLNLGDTQDSHPERLVIVGGGFIALEFAFMYQAFGSKVSIIELNDTLLAKEDDDVREVMQGLLAERGIEVHLGTSVEQFVEQDTHTEVLTNKLTLEADAVLVAIGRRANTDGLKLENTSVQLDERGYVVCNDKLKASDHIWALGDVAGSPQFTYISLDDYRIVVDDLFGSGTRSRNDRQIFPTSVFIEPPLSHIGMTEKQARASGRDYQVAKLPANSVPKAKIVNQTQGFLKAIIDKQTREILGVTLFCENSHEIINLFKLAMDNGIKADYFKSQIFTHPTISEAINDLFGQF</sequence>
<dbReference type="FunFam" id="3.30.390.30:FF:000001">
    <property type="entry name" value="Dihydrolipoyl dehydrogenase"/>
    <property type="match status" value="1"/>
</dbReference>
<protein>
    <submittedName>
        <fullName evidence="14">Pyruvate/2-oxoglutarate dehydrogenase complex dihydrolipoamide dehydrogenase (E3) component</fullName>
    </submittedName>
</protein>
<dbReference type="PRINTS" id="PR00368">
    <property type="entry name" value="FADPNR"/>
</dbReference>
<keyword evidence="3 9" id="KW-0274">FAD</keyword>
<dbReference type="RefSeq" id="WP_132500871.1">
    <property type="nucleotide sequence ID" value="NZ_LVXA01000001.1"/>
</dbReference>
<dbReference type="SUPFAM" id="SSF55424">
    <property type="entry name" value="FAD/NAD-linked reductases, dimerisation (C-terminal) domain"/>
    <property type="match status" value="1"/>
</dbReference>
<keyword evidence="6" id="KW-1015">Disulfide bond</keyword>
<dbReference type="PANTHER" id="PTHR43014:SF4">
    <property type="entry name" value="PYRIDINE NUCLEOTIDE-DISULFIDE OXIDOREDUCTASE RCLA-RELATED"/>
    <property type="match status" value="1"/>
</dbReference>
<name>A0A4R2NAL1_9PAST</name>
<dbReference type="GO" id="GO:0003955">
    <property type="term" value="F:NAD(P)H dehydrogenase (quinone) activity"/>
    <property type="evidence" value="ECO:0007669"/>
    <property type="project" value="TreeGrafter"/>
</dbReference>
<dbReference type="PIRSF" id="PIRSF000350">
    <property type="entry name" value="Mercury_reductase_MerA"/>
    <property type="match status" value="1"/>
</dbReference>
<organism evidence="14 15">
    <name type="scientific">Nicoletella semolina</name>
    <dbReference type="NCBI Taxonomy" id="271160"/>
    <lineage>
        <taxon>Bacteria</taxon>
        <taxon>Pseudomonadati</taxon>
        <taxon>Pseudomonadota</taxon>
        <taxon>Gammaproteobacteria</taxon>
        <taxon>Pasteurellales</taxon>
        <taxon>Pasteurellaceae</taxon>
        <taxon>Nicoletella</taxon>
    </lineage>
</organism>
<feature type="disulfide bond" description="Redox-active" evidence="10">
    <location>
        <begin position="43"/>
        <end position="48"/>
    </location>
</feature>
<evidence type="ECO:0000256" key="3">
    <source>
        <dbReference type="ARBA" id="ARBA00022827"/>
    </source>
</evidence>
<dbReference type="GO" id="GO:0050660">
    <property type="term" value="F:flavin adenine dinucleotide binding"/>
    <property type="evidence" value="ECO:0007669"/>
    <property type="project" value="TreeGrafter"/>
</dbReference>
<proteinExistence type="inferred from homology"/>
<evidence type="ECO:0000256" key="1">
    <source>
        <dbReference type="ARBA" id="ARBA00007532"/>
    </source>
</evidence>
<evidence type="ECO:0000256" key="9">
    <source>
        <dbReference type="PIRSR" id="PIRSR000350-3"/>
    </source>
</evidence>
<dbReference type="Gene3D" id="3.50.50.60">
    <property type="entry name" value="FAD/NAD(P)-binding domain"/>
    <property type="match status" value="3"/>
</dbReference>
<dbReference type="Proteomes" id="UP000295537">
    <property type="component" value="Unassembled WGS sequence"/>
</dbReference>
<evidence type="ECO:0000313" key="15">
    <source>
        <dbReference type="Proteomes" id="UP000295537"/>
    </source>
</evidence>
<dbReference type="OrthoDB" id="9800167at2"/>
<evidence type="ECO:0000256" key="6">
    <source>
        <dbReference type="ARBA" id="ARBA00023157"/>
    </source>
</evidence>
<feature type="domain" description="FAD/NAD(P)-binding" evidence="13">
    <location>
        <begin position="7"/>
        <end position="300"/>
    </location>
</feature>
<dbReference type="GO" id="GO:0016668">
    <property type="term" value="F:oxidoreductase activity, acting on a sulfur group of donors, NAD(P) as acceptor"/>
    <property type="evidence" value="ECO:0007669"/>
    <property type="project" value="InterPro"/>
</dbReference>
<dbReference type="AlphaFoldDB" id="A0A4R2NAL1"/>
<evidence type="ECO:0000259" key="12">
    <source>
        <dbReference type="Pfam" id="PF02852"/>
    </source>
</evidence>
<dbReference type="SUPFAM" id="SSF51905">
    <property type="entry name" value="FAD/NAD(P)-binding domain"/>
    <property type="match status" value="1"/>
</dbReference>
<comment type="cofactor">
    <cofactor evidence="9">
        <name>FAD</name>
        <dbReference type="ChEBI" id="CHEBI:57692"/>
    </cofactor>
    <text evidence="9">Binds 1 FAD per subunit.</text>
</comment>
<feature type="domain" description="Pyridine nucleotide-disulphide oxidoreductase dimerisation" evidence="12">
    <location>
        <begin position="327"/>
        <end position="433"/>
    </location>
</feature>
<keyword evidence="5 11" id="KW-0560">Oxidoreductase</keyword>
<keyword evidence="14" id="KW-0670">Pyruvate</keyword>
<dbReference type="Pfam" id="PF02852">
    <property type="entry name" value="Pyr_redox_dim"/>
    <property type="match status" value="1"/>
</dbReference>
<feature type="binding site" evidence="9">
    <location>
        <position position="290"/>
    </location>
    <ligand>
        <name>FAD</name>
        <dbReference type="ChEBI" id="CHEBI:57692"/>
    </ligand>
</feature>
<feature type="binding site" evidence="9">
    <location>
        <position position="250"/>
    </location>
    <ligand>
        <name>NAD(+)</name>
        <dbReference type="ChEBI" id="CHEBI:57540"/>
    </ligand>
</feature>
<dbReference type="InterPro" id="IPR004099">
    <property type="entry name" value="Pyr_nucl-diS_OxRdtase_dimer"/>
</dbReference>
<dbReference type="Pfam" id="PF07992">
    <property type="entry name" value="Pyr_redox_2"/>
    <property type="match status" value="1"/>
</dbReference>
<evidence type="ECO:0000256" key="2">
    <source>
        <dbReference type="ARBA" id="ARBA00022630"/>
    </source>
</evidence>
<evidence type="ECO:0000259" key="13">
    <source>
        <dbReference type="Pfam" id="PF07992"/>
    </source>
</evidence>
<accession>A0A4R2NAL1</accession>